<dbReference type="GO" id="GO:0016788">
    <property type="term" value="F:hydrolase activity, acting on ester bonds"/>
    <property type="evidence" value="ECO:0007669"/>
    <property type="project" value="UniProtKB-ARBA"/>
</dbReference>
<comment type="caution">
    <text evidence="1">The sequence shown here is derived from an EMBL/GenBank/DDBJ whole genome shotgun (WGS) entry which is preliminary data.</text>
</comment>
<keyword evidence="2" id="KW-1185">Reference proteome</keyword>
<gene>
    <name evidence="1" type="ORF">GCM10010961_04300</name>
</gene>
<protein>
    <submittedName>
        <fullName evidence="1">Uncharacterized protein</fullName>
    </submittedName>
</protein>
<evidence type="ECO:0000313" key="1">
    <source>
        <dbReference type="EMBL" id="GHG80818.1"/>
    </source>
</evidence>
<dbReference type="Proteomes" id="UP000611500">
    <property type="component" value="Unassembled WGS sequence"/>
</dbReference>
<evidence type="ECO:0000313" key="2">
    <source>
        <dbReference type="Proteomes" id="UP000611500"/>
    </source>
</evidence>
<dbReference type="InterPro" id="IPR036514">
    <property type="entry name" value="SGNH_hydro_sf"/>
</dbReference>
<proteinExistence type="predicted"/>
<sequence length="336" mass="37469">MAIYIAGGSNSLSKTGWVSKFREVMGPEMEIRNISVGAAPSHMGAYRCLSTVDLGPGDTVIWEYGINDANHIYKRGLDEAEFVRAVEQLIEGCMEKGAGFVAAIFQPRDVERLGGMSSYRALLRELFDRHGIRYLDLPEAYPAAHGLDHFPGALFKNRMHYDEDNPIMDFIAEEVAKLVRAMPEAVPRAVTGPKLRFYEEFSGGTLEKFENTVLQLDVWRPGDDGLHGRMAGSGHLVGIILISKQFGGVLDFELAGERLRFSAAFREKDFDKPMLKFVSLSALLGRKIQFQAGDGFSLKWADSTQGMLAYPGFRQDMKRRGLMGRESRVVALMTEE</sequence>
<dbReference type="SUPFAM" id="SSF52266">
    <property type="entry name" value="SGNH hydrolase"/>
    <property type="match status" value="1"/>
</dbReference>
<dbReference type="RefSeq" id="WP_154664320.1">
    <property type="nucleotide sequence ID" value="NZ_BNAP01000001.1"/>
</dbReference>
<accession>A0A8J3H3A8</accession>
<reference evidence="1" key="1">
    <citation type="journal article" date="2014" name="Int. J. Syst. Evol. Microbiol.">
        <title>Complete genome sequence of Corynebacterium casei LMG S-19264T (=DSM 44701T), isolated from a smear-ripened cheese.</title>
        <authorList>
            <consortium name="US DOE Joint Genome Institute (JGI-PGF)"/>
            <person name="Walter F."/>
            <person name="Albersmeier A."/>
            <person name="Kalinowski J."/>
            <person name="Ruckert C."/>
        </authorList>
    </citation>
    <scope>NUCLEOTIDE SEQUENCE</scope>
    <source>
        <strain evidence="1">CGMCC 1.7081</strain>
    </source>
</reference>
<dbReference type="AlphaFoldDB" id="A0A8J3H3A8"/>
<dbReference type="Gene3D" id="3.40.50.1110">
    <property type="entry name" value="SGNH hydrolase"/>
    <property type="match status" value="1"/>
</dbReference>
<name>A0A8J3H3A8_9RHOB</name>
<reference evidence="1" key="2">
    <citation type="submission" date="2020-09" db="EMBL/GenBank/DDBJ databases">
        <authorList>
            <person name="Sun Q."/>
            <person name="Zhou Y."/>
        </authorList>
    </citation>
    <scope>NUCLEOTIDE SEQUENCE</scope>
    <source>
        <strain evidence="1">CGMCC 1.7081</strain>
    </source>
</reference>
<dbReference type="EMBL" id="BNAP01000001">
    <property type="protein sequence ID" value="GHG80818.1"/>
    <property type="molecule type" value="Genomic_DNA"/>
</dbReference>
<organism evidence="1 2">
    <name type="scientific">Pseudodonghicola xiamenensis</name>
    <dbReference type="NCBI Taxonomy" id="337702"/>
    <lineage>
        <taxon>Bacteria</taxon>
        <taxon>Pseudomonadati</taxon>
        <taxon>Pseudomonadota</taxon>
        <taxon>Alphaproteobacteria</taxon>
        <taxon>Rhodobacterales</taxon>
        <taxon>Paracoccaceae</taxon>
        <taxon>Pseudodonghicola</taxon>
    </lineage>
</organism>